<dbReference type="Proteomes" id="UP000826234">
    <property type="component" value="Unassembled WGS sequence"/>
</dbReference>
<evidence type="ECO:0000256" key="1">
    <source>
        <dbReference type="SAM" id="SignalP"/>
    </source>
</evidence>
<dbReference type="InterPro" id="IPR006796">
    <property type="entry name" value="Dickkopf_N"/>
</dbReference>
<evidence type="ECO:0000313" key="4">
    <source>
        <dbReference type="Proteomes" id="UP000826234"/>
    </source>
</evidence>
<comment type="caution">
    <text evidence="3">The sequence shown here is derived from an EMBL/GenBank/DDBJ whole genome shotgun (WGS) entry which is preliminary data.</text>
</comment>
<evidence type="ECO:0000313" key="3">
    <source>
        <dbReference type="EMBL" id="KAH0626719.1"/>
    </source>
</evidence>
<accession>A0ABQ7TB31</accession>
<organism evidence="3 4">
    <name type="scientific">Phrynosoma platyrhinos</name>
    <name type="common">Desert horned lizard</name>
    <dbReference type="NCBI Taxonomy" id="52577"/>
    <lineage>
        <taxon>Eukaryota</taxon>
        <taxon>Metazoa</taxon>
        <taxon>Chordata</taxon>
        <taxon>Craniata</taxon>
        <taxon>Vertebrata</taxon>
        <taxon>Euteleostomi</taxon>
        <taxon>Lepidosauria</taxon>
        <taxon>Squamata</taxon>
        <taxon>Bifurcata</taxon>
        <taxon>Unidentata</taxon>
        <taxon>Episquamata</taxon>
        <taxon>Toxicofera</taxon>
        <taxon>Iguania</taxon>
        <taxon>Phrynosomatidae</taxon>
        <taxon>Phrynosomatinae</taxon>
        <taxon>Phrynosoma</taxon>
    </lineage>
</organism>
<evidence type="ECO:0000259" key="2">
    <source>
        <dbReference type="Pfam" id="PF04706"/>
    </source>
</evidence>
<feature type="domain" description="Dickkopf N-terminal cysteine-rich" evidence="2">
    <location>
        <begin position="58"/>
        <end position="105"/>
    </location>
</feature>
<sequence length="141" mass="15548">MVMMGNQLCLLLAILFCSMPSAQGHLWAWLYSLPEYNAVASSKSAELLSNLELKMTACSHEQRCPEGLFCDHHFGLCFTLRDEGEFCRQDAHCAEGLICMFGKCQESLPEGQEGFPLSTGQTRAIGAAKKNRPEGIAQCLK</sequence>
<name>A0ABQ7TB31_PHRPL</name>
<dbReference type="EMBL" id="JAIPUX010000521">
    <property type="protein sequence ID" value="KAH0626719.1"/>
    <property type="molecule type" value="Genomic_DNA"/>
</dbReference>
<keyword evidence="1" id="KW-0732">Signal</keyword>
<dbReference type="Pfam" id="PF04706">
    <property type="entry name" value="Dickkopf_N"/>
    <property type="match status" value="1"/>
</dbReference>
<feature type="chain" id="PRO_5046654009" description="Dickkopf N-terminal cysteine-rich domain-containing protein" evidence="1">
    <location>
        <begin position="25"/>
        <end position="141"/>
    </location>
</feature>
<protein>
    <recommendedName>
        <fullName evidence="2">Dickkopf N-terminal cysteine-rich domain-containing protein</fullName>
    </recommendedName>
</protein>
<feature type="signal peptide" evidence="1">
    <location>
        <begin position="1"/>
        <end position="24"/>
    </location>
</feature>
<reference evidence="3 4" key="1">
    <citation type="journal article" date="2022" name="Gigascience">
        <title>A chromosome-level genome assembly and annotation of the desert horned lizard, Phrynosoma platyrhinos, provides insight into chromosomal rearrangements among reptiles.</title>
        <authorList>
            <person name="Koochekian N."/>
            <person name="Ascanio A."/>
            <person name="Farleigh K."/>
            <person name="Card D.C."/>
            <person name="Schield D.R."/>
            <person name="Castoe T.A."/>
            <person name="Jezkova T."/>
        </authorList>
    </citation>
    <scope>NUCLEOTIDE SEQUENCE [LARGE SCALE GENOMIC DNA]</scope>
    <source>
        <strain evidence="3">NK-2021</strain>
    </source>
</reference>
<proteinExistence type="predicted"/>
<gene>
    <name evidence="3" type="ORF">JD844_001847</name>
</gene>
<keyword evidence="4" id="KW-1185">Reference proteome</keyword>